<sequence length="759" mass="83410">MAYQLIPSFNAGEISPYLDARSDLEKYASGCRLLENFIILPYGGVYRRPGTEYLGRAKHADSRCRLIGFNFSITTRFVLELGSQYVRFWSNGVPVTTTGGLPLELATPYLESELRDLQYVQINDVMYFVHPAHEPRKLTRRADTDWTFAPVAWDWPAFLDDNTDATTITPSATTGTGITLTASAATFESGHVGAYWQIAHARANASVTVSITASNTSSSLAVIGSWEITTYGTWAGTVQVQRSEDGGATWETIRSFASESNRNVSATGKENKEVLLRLAVAFTSGSGTARLEAVQSREYGFVKITEVTDSTHAKADVVNALTATTATKAWAEGAWSQRRGYPRTVTLHEQRLYFGGTSARPQSLWGSVIDDFENFRVSSLDDSGLFFTLSAQESNPIQWLLSQDQLLIGTAGDEWTLGSSDSNSALTPTNVRAARQSSYGSKSLRALIINDVVLFVQRQGRKVRELVYSFEKDGWVAQDLTLLSEHITRGEVLECAFQQQPDAIYWTITGAGQLVGMTYERLQNVVGWHRHTTDGAFESVATTYGANGADEVWVAVRRTIDGQEVRYIERFRTDFRETFEQEDKVHWWYLDCARRVVNTPESATVSGLDHLEGKSVEILADGAVSPGREVSGGAVTLQSPAGIVLAGLPFTSTLRPMKLEMPDQQGASRGRKKRIHRMLLSLHKSLGGEVSSDGGARWGAVYSRSTGDHMDDSPPVFTGDKNVVVAGSHATSADIAVRQAQPLPLTVLDLVLKWEVYGD</sequence>
<dbReference type="Proteomes" id="UP000076023">
    <property type="component" value="Unassembled WGS sequence"/>
</dbReference>
<gene>
    <name evidence="1" type="ORF">TSACC_2915</name>
</gene>
<proteinExistence type="predicted"/>
<reference evidence="2" key="1">
    <citation type="journal article" date="2017" name="Genome Announc.">
        <title>Draft Genome Sequence of Terrimicrobium sacchariphilum NM-5T, a Facultative Anaerobic Soil Bacterium of the Class Spartobacteria.</title>
        <authorList>
            <person name="Qiu Y.L."/>
            <person name="Tourlousse D.M."/>
            <person name="Matsuura N."/>
            <person name="Ohashi A."/>
            <person name="Sekiguchi Y."/>
        </authorList>
    </citation>
    <scope>NUCLEOTIDE SEQUENCE [LARGE SCALE GENOMIC DNA]</scope>
    <source>
        <strain evidence="2">NM-5</strain>
    </source>
</reference>
<dbReference type="EMBL" id="BDCO01000002">
    <property type="protein sequence ID" value="GAT32516.1"/>
    <property type="molecule type" value="Genomic_DNA"/>
</dbReference>
<dbReference type="OrthoDB" id="5438497at2"/>
<name>A0A146G755_TERSA</name>
<dbReference type="InParanoid" id="A0A146G755"/>
<evidence type="ECO:0000313" key="1">
    <source>
        <dbReference type="EMBL" id="GAT32516.1"/>
    </source>
</evidence>
<organism evidence="1 2">
    <name type="scientific">Terrimicrobium sacchariphilum</name>
    <dbReference type="NCBI Taxonomy" id="690879"/>
    <lineage>
        <taxon>Bacteria</taxon>
        <taxon>Pseudomonadati</taxon>
        <taxon>Verrucomicrobiota</taxon>
        <taxon>Terrimicrobiia</taxon>
        <taxon>Terrimicrobiales</taxon>
        <taxon>Terrimicrobiaceae</taxon>
        <taxon>Terrimicrobium</taxon>
    </lineage>
</organism>
<evidence type="ECO:0000313" key="2">
    <source>
        <dbReference type="Proteomes" id="UP000076023"/>
    </source>
</evidence>
<dbReference type="STRING" id="690879.TSACC_2915"/>
<dbReference type="RefSeq" id="WP_075078347.1">
    <property type="nucleotide sequence ID" value="NZ_BDCO01000002.1"/>
</dbReference>
<accession>A0A146G755</accession>
<protein>
    <submittedName>
        <fullName evidence="1">Uncharacterized protein</fullName>
    </submittedName>
</protein>
<comment type="caution">
    <text evidence="1">The sequence shown here is derived from an EMBL/GenBank/DDBJ whole genome shotgun (WGS) entry which is preliminary data.</text>
</comment>
<keyword evidence="2" id="KW-1185">Reference proteome</keyword>
<dbReference type="AlphaFoldDB" id="A0A146G755"/>